<dbReference type="VEuPathDB" id="AmoebaDB:ACA1_142140"/>
<sequence>MQDTMATTFKGTVQPVPFGVSASYPPRSGNFVRPLVDGIPAFTRIGAAIRDAKARVWIGVSFIDYQSFVFPGFEASGKNDGHFWTLLRRVAERGVDVRLLFWSNTRFFKNSHFPSASESHEWLKQLHRGEEEQRLDCGILIRWDQSNDAPHCHHEKSFLIDAGQETEVAFVGGIGMGSGGMVTPEHPPCRPGDQNDHHNHDTFFELQGPSGTDVHHHFVQRWNGALDHHLAGGHWPSLERANSLPFPSKLTPPSEQGNATVQVQRSVRPQSRGGYTDSTPTVLPPDYPGLPTLDIREGEQSIYEQYKLGVPLINHIAHSAFGAAKRTIYIENQHVAHPLLLDLLIQALKRGHGPHRRFYPTSRILLNISCSVAVVYMAPALVMRAVSAEYEAYTRWTEAVKRGDTTVPRPRYADVWVRLAELATLENFVLAGLSVANPDRPHGYQIEYVHSKVAIVDGEWFTGGSANLVDLSMEKDHTELNISVWDKPAARRFLADLVHEHSGVDTGGMTDVEMVATLQRVAKANGQALRARKPLTGHAFALDPLTYGSQLKNY</sequence>
<dbReference type="Gene3D" id="3.30.870.10">
    <property type="entry name" value="Endonuclease Chain A"/>
    <property type="match status" value="2"/>
</dbReference>
<dbReference type="KEGG" id="acan:ACA1_142140"/>
<keyword evidence="10" id="KW-1185">Reference proteome</keyword>
<feature type="region of interest" description="Disordered" evidence="7">
    <location>
        <begin position="243"/>
        <end position="287"/>
    </location>
</feature>
<protein>
    <recommendedName>
        <fullName evidence="2">phospholipase D</fullName>
        <ecNumber evidence="2">3.1.4.4</ecNumber>
    </recommendedName>
</protein>
<dbReference type="Proteomes" id="UP000011083">
    <property type="component" value="Unassembled WGS sequence"/>
</dbReference>
<feature type="domain" description="PLD phosphodiesterase" evidence="8">
    <location>
        <begin position="445"/>
        <end position="472"/>
    </location>
</feature>
<proteinExistence type="predicted"/>
<accession>L8HCP9</accession>
<keyword evidence="6" id="KW-0443">Lipid metabolism</keyword>
<comment type="catalytic activity">
    <reaction evidence="1">
        <text>a 1,2-diacyl-sn-glycero-3-phosphocholine + H2O = a 1,2-diacyl-sn-glycero-3-phosphate + choline + H(+)</text>
        <dbReference type="Rhea" id="RHEA:14445"/>
        <dbReference type="ChEBI" id="CHEBI:15354"/>
        <dbReference type="ChEBI" id="CHEBI:15377"/>
        <dbReference type="ChEBI" id="CHEBI:15378"/>
        <dbReference type="ChEBI" id="CHEBI:57643"/>
        <dbReference type="ChEBI" id="CHEBI:58608"/>
        <dbReference type="EC" id="3.1.4.4"/>
    </reaction>
</comment>
<evidence type="ECO:0000256" key="1">
    <source>
        <dbReference type="ARBA" id="ARBA00000798"/>
    </source>
</evidence>
<keyword evidence="5" id="KW-0442">Lipid degradation</keyword>
<keyword evidence="4" id="KW-0378">Hydrolase</keyword>
<name>L8HCP9_ACACF</name>
<dbReference type="OMA" id="ASESHEW"/>
<dbReference type="GeneID" id="14923465"/>
<dbReference type="GO" id="GO:0009395">
    <property type="term" value="P:phospholipid catabolic process"/>
    <property type="evidence" value="ECO:0007669"/>
    <property type="project" value="TreeGrafter"/>
</dbReference>
<dbReference type="InterPro" id="IPR025202">
    <property type="entry name" value="PLD-like_dom"/>
</dbReference>
<dbReference type="OrthoDB" id="14911at2759"/>
<gene>
    <name evidence="9" type="ORF">ACA1_142140</name>
</gene>
<feature type="compositionally biased region" description="Polar residues" evidence="7">
    <location>
        <begin position="251"/>
        <end position="269"/>
    </location>
</feature>
<evidence type="ECO:0000256" key="2">
    <source>
        <dbReference type="ARBA" id="ARBA00012027"/>
    </source>
</evidence>
<dbReference type="EC" id="3.1.4.4" evidence="2"/>
<dbReference type="EMBL" id="KB007883">
    <property type="protein sequence ID" value="ELR22523.1"/>
    <property type="molecule type" value="Genomic_DNA"/>
</dbReference>
<evidence type="ECO:0000256" key="4">
    <source>
        <dbReference type="ARBA" id="ARBA00022801"/>
    </source>
</evidence>
<reference evidence="9 10" key="1">
    <citation type="journal article" date="2013" name="Genome Biol.">
        <title>Genome of Acanthamoeba castellanii highlights extensive lateral gene transfer and early evolution of tyrosine kinase signaling.</title>
        <authorList>
            <person name="Clarke M."/>
            <person name="Lohan A.J."/>
            <person name="Liu B."/>
            <person name="Lagkouvardos I."/>
            <person name="Roy S."/>
            <person name="Zafar N."/>
            <person name="Bertelli C."/>
            <person name="Schilde C."/>
            <person name="Kianianmomeni A."/>
            <person name="Burglin T.R."/>
            <person name="Frech C."/>
            <person name="Turcotte B."/>
            <person name="Kopec K.O."/>
            <person name="Synnott J.M."/>
            <person name="Choo C."/>
            <person name="Paponov I."/>
            <person name="Finkler A."/>
            <person name="Soon Heng Tan C."/>
            <person name="Hutchins A.P."/>
            <person name="Weinmeier T."/>
            <person name="Rattei T."/>
            <person name="Chu J.S."/>
            <person name="Gimenez G."/>
            <person name="Irimia M."/>
            <person name="Rigden D.J."/>
            <person name="Fitzpatrick D.A."/>
            <person name="Lorenzo-Morales J."/>
            <person name="Bateman A."/>
            <person name="Chiu C.H."/>
            <person name="Tang P."/>
            <person name="Hegemann P."/>
            <person name="Fromm H."/>
            <person name="Raoult D."/>
            <person name="Greub G."/>
            <person name="Miranda-Saavedra D."/>
            <person name="Chen N."/>
            <person name="Nash P."/>
            <person name="Ginger M.L."/>
            <person name="Horn M."/>
            <person name="Schaap P."/>
            <person name="Caler L."/>
            <person name="Loftus B."/>
        </authorList>
    </citation>
    <scope>NUCLEOTIDE SEQUENCE [LARGE SCALE GENOMIC DNA]</scope>
    <source>
        <strain evidence="9 10">Neff</strain>
    </source>
</reference>
<dbReference type="Pfam" id="PF13091">
    <property type="entry name" value="PLDc_2"/>
    <property type="match status" value="1"/>
</dbReference>
<evidence type="ECO:0000256" key="3">
    <source>
        <dbReference type="ARBA" id="ARBA00022737"/>
    </source>
</evidence>
<evidence type="ECO:0000256" key="6">
    <source>
        <dbReference type="ARBA" id="ARBA00023098"/>
    </source>
</evidence>
<evidence type="ECO:0000259" key="8">
    <source>
        <dbReference type="PROSITE" id="PS50035"/>
    </source>
</evidence>
<evidence type="ECO:0000256" key="7">
    <source>
        <dbReference type="SAM" id="MobiDB-lite"/>
    </source>
</evidence>
<dbReference type="SUPFAM" id="SSF56024">
    <property type="entry name" value="Phospholipase D/nuclease"/>
    <property type="match status" value="2"/>
</dbReference>
<dbReference type="InterPro" id="IPR015679">
    <property type="entry name" value="PLipase_D_fam"/>
</dbReference>
<organism evidence="9 10">
    <name type="scientific">Acanthamoeba castellanii (strain ATCC 30010 / Neff)</name>
    <dbReference type="NCBI Taxonomy" id="1257118"/>
    <lineage>
        <taxon>Eukaryota</taxon>
        <taxon>Amoebozoa</taxon>
        <taxon>Discosea</taxon>
        <taxon>Longamoebia</taxon>
        <taxon>Centramoebida</taxon>
        <taxon>Acanthamoebidae</taxon>
        <taxon>Acanthamoeba</taxon>
    </lineage>
</organism>
<dbReference type="RefSeq" id="XP_004349611.1">
    <property type="nucleotide sequence ID" value="XM_004349561.1"/>
</dbReference>
<dbReference type="InterPro" id="IPR001736">
    <property type="entry name" value="PLipase_D/transphosphatidylase"/>
</dbReference>
<dbReference type="GO" id="GO:0004630">
    <property type="term" value="F:phospholipase D activity"/>
    <property type="evidence" value="ECO:0007669"/>
    <property type="project" value="UniProtKB-EC"/>
</dbReference>
<evidence type="ECO:0000313" key="10">
    <source>
        <dbReference type="Proteomes" id="UP000011083"/>
    </source>
</evidence>
<evidence type="ECO:0000313" key="9">
    <source>
        <dbReference type="EMBL" id="ELR22523.1"/>
    </source>
</evidence>
<dbReference type="PANTHER" id="PTHR18896:SF76">
    <property type="entry name" value="PHOSPHOLIPASE"/>
    <property type="match status" value="1"/>
</dbReference>
<dbReference type="PANTHER" id="PTHR18896">
    <property type="entry name" value="PHOSPHOLIPASE D"/>
    <property type="match status" value="1"/>
</dbReference>
<keyword evidence="3" id="KW-0677">Repeat</keyword>
<dbReference type="AlphaFoldDB" id="L8HCP9"/>
<evidence type="ECO:0000256" key="5">
    <source>
        <dbReference type="ARBA" id="ARBA00022963"/>
    </source>
</evidence>
<dbReference type="STRING" id="1257118.L8HCP9"/>
<dbReference type="PROSITE" id="PS50035">
    <property type="entry name" value="PLD"/>
    <property type="match status" value="1"/>
</dbReference>